<feature type="chain" id="PRO_5016422299" evidence="1">
    <location>
        <begin position="27"/>
        <end position="148"/>
    </location>
</feature>
<name>A0A323UP16_RHOPL</name>
<evidence type="ECO:0000313" key="3">
    <source>
        <dbReference type="EMBL" id="PZA13400.1"/>
    </source>
</evidence>
<dbReference type="Pfam" id="PF09917">
    <property type="entry name" value="DUF2147"/>
    <property type="match status" value="1"/>
</dbReference>
<dbReference type="PANTHER" id="PTHR36919">
    <property type="entry name" value="BLR1215 PROTEIN"/>
    <property type="match status" value="1"/>
</dbReference>
<dbReference type="Proteomes" id="UP000248134">
    <property type="component" value="Unassembled WGS sequence"/>
</dbReference>
<dbReference type="InterPro" id="IPR019223">
    <property type="entry name" value="DUF2147"/>
</dbReference>
<comment type="caution">
    <text evidence="3">The sequence shown here is derived from an EMBL/GenBank/DDBJ whole genome shotgun (WGS) entry which is preliminary data.</text>
</comment>
<dbReference type="RefSeq" id="WP_110784571.1">
    <property type="nucleotide sequence ID" value="NZ_QKQS01000006.1"/>
</dbReference>
<sequence>MAVRSGFVVAAALAVLVSLPPATAVAQSAGPQGTWLTQAGDAKVRIKSCGNALCGTIVWLKQPTDPNTGKPQIDDKNTDPQLASRPIIGLQIFGDMRPVSQGKWSGHIYNADDGKTYQSSISHTGPTTLLVEGCVGTLCGGETWTLSR</sequence>
<evidence type="ECO:0000313" key="4">
    <source>
        <dbReference type="Proteomes" id="UP000248134"/>
    </source>
</evidence>
<keyword evidence="1" id="KW-0732">Signal</keyword>
<evidence type="ECO:0000259" key="2">
    <source>
        <dbReference type="Pfam" id="PF09917"/>
    </source>
</evidence>
<reference evidence="3 4" key="1">
    <citation type="submission" date="2018-06" db="EMBL/GenBank/DDBJ databases">
        <title>Draft Whole-Genome Sequence of the purple photosynthetic bacterium Rhodospeudomonas palustris XCP.</title>
        <authorList>
            <person name="Rayyan A."/>
            <person name="Meyer T.E."/>
            <person name="Kyndt J.A."/>
        </authorList>
    </citation>
    <scope>NUCLEOTIDE SEQUENCE [LARGE SCALE GENOMIC DNA]</scope>
    <source>
        <strain evidence="3 4">XCP</strain>
    </source>
</reference>
<proteinExistence type="predicted"/>
<accession>A0A323UP16</accession>
<organism evidence="3 4">
    <name type="scientific">Rhodopseudomonas palustris</name>
    <dbReference type="NCBI Taxonomy" id="1076"/>
    <lineage>
        <taxon>Bacteria</taxon>
        <taxon>Pseudomonadati</taxon>
        <taxon>Pseudomonadota</taxon>
        <taxon>Alphaproteobacteria</taxon>
        <taxon>Hyphomicrobiales</taxon>
        <taxon>Nitrobacteraceae</taxon>
        <taxon>Rhodopseudomonas</taxon>
    </lineage>
</organism>
<dbReference type="PANTHER" id="PTHR36919:SF2">
    <property type="entry name" value="BLL6627 PROTEIN"/>
    <property type="match status" value="1"/>
</dbReference>
<dbReference type="Gene3D" id="2.40.128.520">
    <property type="match status" value="1"/>
</dbReference>
<protein>
    <submittedName>
        <fullName evidence="3">DUF2147 domain-containing protein</fullName>
    </submittedName>
</protein>
<dbReference type="EMBL" id="QKQS01000006">
    <property type="protein sequence ID" value="PZA13400.1"/>
    <property type="molecule type" value="Genomic_DNA"/>
</dbReference>
<dbReference type="OrthoDB" id="9811671at2"/>
<feature type="signal peptide" evidence="1">
    <location>
        <begin position="1"/>
        <end position="26"/>
    </location>
</feature>
<dbReference type="AlphaFoldDB" id="A0A323UP16"/>
<gene>
    <name evidence="3" type="ORF">DNX69_03250</name>
</gene>
<feature type="domain" description="DUF2147" evidence="2">
    <location>
        <begin position="33"/>
        <end position="145"/>
    </location>
</feature>
<evidence type="ECO:0000256" key="1">
    <source>
        <dbReference type="SAM" id="SignalP"/>
    </source>
</evidence>